<dbReference type="GO" id="GO:0003677">
    <property type="term" value="F:DNA binding"/>
    <property type="evidence" value="ECO:0007669"/>
    <property type="project" value="UniProtKB-UniRule"/>
</dbReference>
<dbReference type="GO" id="GO:0008270">
    <property type="term" value="F:zinc ion binding"/>
    <property type="evidence" value="ECO:0007669"/>
    <property type="project" value="UniProtKB-KW"/>
</dbReference>
<dbReference type="Pfam" id="PF21175">
    <property type="entry name" value="RecR_C"/>
    <property type="match status" value="1"/>
</dbReference>
<dbReference type="KEGG" id="tfr:BR63_13715"/>
<proteinExistence type="inferred from homology"/>
<organism evidence="9 10">
    <name type="scientific">Thermanaerosceptrum fracticalcis</name>
    <dbReference type="NCBI Taxonomy" id="1712410"/>
    <lineage>
        <taxon>Bacteria</taxon>
        <taxon>Bacillati</taxon>
        <taxon>Bacillota</taxon>
        <taxon>Clostridia</taxon>
        <taxon>Eubacteriales</taxon>
        <taxon>Peptococcaceae</taxon>
        <taxon>Thermanaerosceptrum</taxon>
    </lineage>
</organism>
<dbReference type="GO" id="GO:0006281">
    <property type="term" value="P:DNA repair"/>
    <property type="evidence" value="ECO:0007669"/>
    <property type="project" value="UniProtKB-UniRule"/>
</dbReference>
<dbReference type="InterPro" id="IPR023627">
    <property type="entry name" value="Rcmb_RecR"/>
</dbReference>
<dbReference type="RefSeq" id="WP_034425346.1">
    <property type="nucleotide sequence ID" value="NZ_CP045798.1"/>
</dbReference>
<dbReference type="InterPro" id="IPR015967">
    <property type="entry name" value="Rcmb_RecR_Znf"/>
</dbReference>
<dbReference type="CDD" id="cd01025">
    <property type="entry name" value="TOPRIM_recR"/>
    <property type="match status" value="1"/>
</dbReference>
<name>A0A7G6E5A2_THEFR</name>
<evidence type="ECO:0000313" key="9">
    <source>
        <dbReference type="EMBL" id="QNB47256.1"/>
    </source>
</evidence>
<evidence type="ECO:0000259" key="8">
    <source>
        <dbReference type="PROSITE" id="PS50880"/>
    </source>
</evidence>
<accession>A0A7G6E5A2</accession>
<keyword evidence="10" id="KW-1185">Reference proteome</keyword>
<keyword evidence="3 7" id="KW-0863">Zinc-finger</keyword>
<protein>
    <recommendedName>
        <fullName evidence="7">Recombination protein RecR</fullName>
    </recommendedName>
</protein>
<dbReference type="Pfam" id="PF13662">
    <property type="entry name" value="Toprim_4"/>
    <property type="match status" value="1"/>
</dbReference>
<keyword evidence="2 7" id="KW-0227">DNA damage</keyword>
<dbReference type="PANTHER" id="PTHR30446:SF0">
    <property type="entry name" value="RECOMBINATION PROTEIN RECR"/>
    <property type="match status" value="1"/>
</dbReference>
<evidence type="ECO:0000256" key="6">
    <source>
        <dbReference type="ARBA" id="ARBA00023204"/>
    </source>
</evidence>
<dbReference type="SMART" id="SM00493">
    <property type="entry name" value="TOPRIM"/>
    <property type="match status" value="1"/>
</dbReference>
<feature type="domain" description="Toprim" evidence="8">
    <location>
        <begin position="81"/>
        <end position="176"/>
    </location>
</feature>
<reference evidence="9 10" key="1">
    <citation type="journal article" date="2019" name="Front. Microbiol.">
        <title>Thermoanaerosceptrum fracticalcis gen. nov. sp. nov., a Novel Fumarate-Fermenting Microorganism From a Deep Fractured Carbonate Aquifer of the US Great Basin.</title>
        <authorList>
            <person name="Hamilton-Brehm S.D."/>
            <person name="Stewart L.E."/>
            <person name="Zavarin M."/>
            <person name="Caldwell M."/>
            <person name="Lawson P.A."/>
            <person name="Onstott T.C."/>
            <person name="Grzymski J."/>
            <person name="Neveux I."/>
            <person name="Lollar B.S."/>
            <person name="Russell C.E."/>
            <person name="Moser D.P."/>
        </authorList>
    </citation>
    <scope>NUCLEOTIDE SEQUENCE [LARGE SCALE GENOMIC DNA]</scope>
    <source>
        <strain evidence="9 10">DRI-13</strain>
    </source>
</reference>
<sequence>MYYYASSLTRLIELFARLPGIGPKSAQRLAFHILSLSREQVEDFAQALLEVKNNIVTCPICCNLTDISPCRICGDENRDPSVICVVEDAQDVIAIEKTREYKGQYHVLQGSISPMEGKGPDELRIKELLQRLAQGEVTEVILATNPDVEGETTALYIAKLLKPLGIKVTRIAHGLPVGGDLEYADTATLSRSLLGRREMG</sequence>
<dbReference type="InterPro" id="IPR000093">
    <property type="entry name" value="DNA_Rcmb_RecR"/>
</dbReference>
<gene>
    <name evidence="7 9" type="primary">recR</name>
    <name evidence="9" type="ORF">BR63_13715</name>
</gene>
<evidence type="ECO:0000256" key="5">
    <source>
        <dbReference type="ARBA" id="ARBA00023172"/>
    </source>
</evidence>
<dbReference type="Gene3D" id="1.10.8.420">
    <property type="entry name" value="RecR Domain 1"/>
    <property type="match status" value="1"/>
</dbReference>
<dbReference type="PROSITE" id="PS01300">
    <property type="entry name" value="RECR"/>
    <property type="match status" value="1"/>
</dbReference>
<evidence type="ECO:0000256" key="7">
    <source>
        <dbReference type="HAMAP-Rule" id="MF_00017"/>
    </source>
</evidence>
<keyword evidence="4 7" id="KW-0862">Zinc</keyword>
<keyword evidence="1 7" id="KW-0479">Metal-binding</keyword>
<evidence type="ECO:0000256" key="4">
    <source>
        <dbReference type="ARBA" id="ARBA00022833"/>
    </source>
</evidence>
<dbReference type="AlphaFoldDB" id="A0A7G6E5A2"/>
<comment type="function">
    <text evidence="7">May play a role in DNA repair. It seems to be involved in an RecBC-independent recombinational process of DNA repair. It may act with RecF and RecO.</text>
</comment>
<keyword evidence="6 7" id="KW-0234">DNA repair</keyword>
<dbReference type="InterPro" id="IPR034137">
    <property type="entry name" value="TOPRIM_RecR"/>
</dbReference>
<dbReference type="Pfam" id="PF21176">
    <property type="entry name" value="RecR_HhH"/>
    <property type="match status" value="1"/>
</dbReference>
<dbReference type="GO" id="GO:0006310">
    <property type="term" value="P:DNA recombination"/>
    <property type="evidence" value="ECO:0007669"/>
    <property type="project" value="UniProtKB-UniRule"/>
</dbReference>
<dbReference type="SUPFAM" id="SSF111304">
    <property type="entry name" value="Recombination protein RecR"/>
    <property type="match status" value="1"/>
</dbReference>
<evidence type="ECO:0000313" key="10">
    <source>
        <dbReference type="Proteomes" id="UP000515847"/>
    </source>
</evidence>
<keyword evidence="5 7" id="KW-0233">DNA recombination</keyword>
<dbReference type="Gene3D" id="3.40.1360.10">
    <property type="match status" value="1"/>
</dbReference>
<dbReference type="NCBIfam" id="TIGR00615">
    <property type="entry name" value="recR"/>
    <property type="match status" value="1"/>
</dbReference>
<dbReference type="HAMAP" id="MF_00017">
    <property type="entry name" value="RecR"/>
    <property type="match status" value="1"/>
</dbReference>
<dbReference type="OrthoDB" id="9802672at2"/>
<dbReference type="PANTHER" id="PTHR30446">
    <property type="entry name" value="RECOMBINATION PROTEIN RECR"/>
    <property type="match status" value="1"/>
</dbReference>
<dbReference type="PROSITE" id="PS50880">
    <property type="entry name" value="TOPRIM"/>
    <property type="match status" value="1"/>
</dbReference>
<feature type="zinc finger region" description="C4-type" evidence="7">
    <location>
        <begin position="58"/>
        <end position="73"/>
    </location>
</feature>
<dbReference type="InterPro" id="IPR006171">
    <property type="entry name" value="TOPRIM_dom"/>
</dbReference>
<evidence type="ECO:0000256" key="1">
    <source>
        <dbReference type="ARBA" id="ARBA00022723"/>
    </source>
</evidence>
<dbReference type="Proteomes" id="UP000515847">
    <property type="component" value="Chromosome"/>
</dbReference>
<dbReference type="EMBL" id="CP045798">
    <property type="protein sequence ID" value="QNB47256.1"/>
    <property type="molecule type" value="Genomic_DNA"/>
</dbReference>
<dbReference type="Gene3D" id="6.10.250.240">
    <property type="match status" value="1"/>
</dbReference>
<dbReference type="Gene3D" id="3.30.60.80">
    <property type="match status" value="1"/>
</dbReference>
<evidence type="ECO:0000256" key="2">
    <source>
        <dbReference type="ARBA" id="ARBA00022763"/>
    </source>
</evidence>
<evidence type="ECO:0000256" key="3">
    <source>
        <dbReference type="ARBA" id="ARBA00022771"/>
    </source>
</evidence>
<comment type="similarity">
    <text evidence="7">Belongs to the RecR family.</text>
</comment>